<accession>A0A0J7MWC0</accession>
<reference evidence="2 3" key="1">
    <citation type="submission" date="2015-04" db="EMBL/GenBank/DDBJ databases">
        <title>Lasius niger genome sequencing.</title>
        <authorList>
            <person name="Konorov E.A."/>
            <person name="Nikitin M.A."/>
            <person name="Kirill M.V."/>
            <person name="Chang P."/>
        </authorList>
    </citation>
    <scope>NUCLEOTIDE SEQUENCE [LARGE SCALE GENOMIC DNA]</scope>
    <source>
        <tissue evidence="2">Whole</tissue>
    </source>
</reference>
<gene>
    <name evidence="2" type="ORF">RF55_17163</name>
</gene>
<organism evidence="2 3">
    <name type="scientific">Lasius niger</name>
    <name type="common">Black garden ant</name>
    <dbReference type="NCBI Taxonomy" id="67767"/>
    <lineage>
        <taxon>Eukaryota</taxon>
        <taxon>Metazoa</taxon>
        <taxon>Ecdysozoa</taxon>
        <taxon>Arthropoda</taxon>
        <taxon>Hexapoda</taxon>
        <taxon>Insecta</taxon>
        <taxon>Pterygota</taxon>
        <taxon>Neoptera</taxon>
        <taxon>Endopterygota</taxon>
        <taxon>Hymenoptera</taxon>
        <taxon>Apocrita</taxon>
        <taxon>Aculeata</taxon>
        <taxon>Formicoidea</taxon>
        <taxon>Formicidae</taxon>
        <taxon>Formicinae</taxon>
        <taxon>Lasius</taxon>
        <taxon>Lasius</taxon>
    </lineage>
</organism>
<proteinExistence type="predicted"/>
<keyword evidence="3" id="KW-1185">Reference proteome</keyword>
<dbReference type="AlphaFoldDB" id="A0A0J7MWC0"/>
<keyword evidence="1" id="KW-0472">Membrane</keyword>
<dbReference type="EMBL" id="LBMM01015550">
    <property type="protein sequence ID" value="KMQ84765.1"/>
    <property type="molecule type" value="Genomic_DNA"/>
</dbReference>
<keyword evidence="1" id="KW-1133">Transmembrane helix</keyword>
<dbReference type="PaxDb" id="67767-A0A0J7MWC0"/>
<keyword evidence="1" id="KW-0812">Transmembrane</keyword>
<protein>
    <recommendedName>
        <fullName evidence="4">Glycoprotein</fullName>
    </recommendedName>
</protein>
<dbReference type="Pfam" id="PF24664">
    <property type="entry name" value="Monjiviricetes_fusion"/>
    <property type="match status" value="1"/>
</dbReference>
<evidence type="ECO:0008006" key="4">
    <source>
        <dbReference type="Google" id="ProtNLM"/>
    </source>
</evidence>
<evidence type="ECO:0000256" key="1">
    <source>
        <dbReference type="SAM" id="Phobius"/>
    </source>
</evidence>
<dbReference type="Proteomes" id="UP000036403">
    <property type="component" value="Unassembled WGS sequence"/>
</dbReference>
<feature type="transmembrane region" description="Helical" evidence="1">
    <location>
        <begin position="545"/>
        <end position="569"/>
    </location>
</feature>
<sequence length="663" mass="74392">MDRDIGRIVMLILIVGLQPAYGIIGYDCGSASANLTTLSLLNIEECDIPQQNVNSSKMYMQLLQINEFESVKVIQCKVEVDRLIRKCGMFSHTMDVFNGKYAYVQEISREACQRMHTYGTFQLSSTFITGLKSNQTATRPVILAGRLDNDGGCSGSTYSDPYGTWADVVVLGSVKITLQDYIADVRINANRVQLRSGVTCELSATHCSDIEGGDTYWDPVPADTCKFSNYGILYEGYADKIIDNINQQAQVVYSLTTQNTIFALTSKGKYITCGYTLTRTEHPKLIIFETLPGVAIFKKQSRVTNLDIFTYMNSKFVYVEKHIRTQINQLYRNILLQQCNLEQQMLQNTLAIATQSPDIFAYHLMKGPGYMALLAGEVIHIVKCVPVEVRLARTEECYDQLPVLRGNATYFLTPQTHVLLRQGTQTACNAFAPAMYLLGDSWYKLTPRPVDTMPPTIMKPLTKPTWKYMSPGSLATSGIYTENDLEDLRDHIMFPAERPALLNSIARGVMGRSASIQGGSISNLLDKNIVEDIAISTWQKFWNKFLIFGNISAGIMGIYLGIRIFKLILDTIVHGYALHTVYGWSIYLLGAIWDSLTHLLLHLKLSRPPPAKETIIPMTDSPGNEKEQAEIKKEANYAYPPLPAKENSNYTLKIKESNYNTIK</sequence>
<dbReference type="OrthoDB" id="7311776at2759"/>
<name>A0A0J7MWC0_LASNI</name>
<feature type="transmembrane region" description="Helical" evidence="1">
    <location>
        <begin position="581"/>
        <end position="601"/>
    </location>
</feature>
<evidence type="ECO:0000313" key="3">
    <source>
        <dbReference type="Proteomes" id="UP000036403"/>
    </source>
</evidence>
<evidence type="ECO:0000313" key="2">
    <source>
        <dbReference type="EMBL" id="KMQ84765.1"/>
    </source>
</evidence>
<comment type="caution">
    <text evidence="2">The sequence shown here is derived from an EMBL/GenBank/DDBJ whole genome shotgun (WGS) entry which is preliminary data.</text>
</comment>